<evidence type="ECO:0000256" key="6">
    <source>
        <dbReference type="ARBA" id="ARBA00022989"/>
    </source>
</evidence>
<dbReference type="PANTHER" id="PTHR35011:SF2">
    <property type="entry name" value="2,3-DIKETO-L-GULONATE TRAP TRANSPORTER SMALL PERMEASE PROTEIN YIAM"/>
    <property type="match status" value="1"/>
</dbReference>
<dbReference type="RefSeq" id="WP_350938296.1">
    <property type="nucleotide sequence ID" value="NZ_JAYWLC010000014.1"/>
</dbReference>
<organism evidence="11 12">
    <name type="scientific">Thioclava kandeliae</name>
    <dbReference type="NCBI Taxonomy" id="3070818"/>
    <lineage>
        <taxon>Bacteria</taxon>
        <taxon>Pseudomonadati</taxon>
        <taxon>Pseudomonadota</taxon>
        <taxon>Alphaproteobacteria</taxon>
        <taxon>Rhodobacterales</taxon>
        <taxon>Paracoccaceae</taxon>
        <taxon>Thioclava</taxon>
    </lineage>
</organism>
<evidence type="ECO:0000256" key="1">
    <source>
        <dbReference type="ARBA" id="ARBA00004429"/>
    </source>
</evidence>
<comment type="similarity">
    <text evidence="8 9">Belongs to the TRAP transporter small permease family.</text>
</comment>
<keyword evidence="3" id="KW-1003">Cell membrane</keyword>
<gene>
    <name evidence="11" type="ORF">VSX56_14980</name>
</gene>
<evidence type="ECO:0000256" key="3">
    <source>
        <dbReference type="ARBA" id="ARBA00022475"/>
    </source>
</evidence>
<evidence type="ECO:0000313" key="12">
    <source>
        <dbReference type="Proteomes" id="UP001438953"/>
    </source>
</evidence>
<feature type="domain" description="Tripartite ATP-independent periplasmic transporters DctQ component" evidence="10">
    <location>
        <begin position="27"/>
        <end position="157"/>
    </location>
</feature>
<comment type="function">
    <text evidence="9">Part of the tripartite ATP-independent periplasmic (TRAP) transport system.</text>
</comment>
<keyword evidence="2 9" id="KW-0813">Transport</keyword>
<keyword evidence="7 9" id="KW-0472">Membrane</keyword>
<evidence type="ECO:0000313" key="11">
    <source>
        <dbReference type="EMBL" id="MER5173075.1"/>
    </source>
</evidence>
<keyword evidence="5 9" id="KW-0812">Transmembrane</keyword>
<comment type="subunit">
    <text evidence="9">The complex comprises the extracytoplasmic solute receptor protein and the two transmembrane proteins.</text>
</comment>
<dbReference type="InterPro" id="IPR055348">
    <property type="entry name" value="DctQ"/>
</dbReference>
<keyword evidence="12" id="KW-1185">Reference proteome</keyword>
<comment type="caution">
    <text evidence="11">The sequence shown here is derived from an EMBL/GenBank/DDBJ whole genome shotgun (WGS) entry which is preliminary data.</text>
</comment>
<comment type="subcellular location">
    <subcellularLocation>
        <location evidence="1 9">Cell inner membrane</location>
        <topology evidence="1 9">Multi-pass membrane protein</topology>
    </subcellularLocation>
</comment>
<reference evidence="11 12" key="1">
    <citation type="submission" date="2024-01" db="EMBL/GenBank/DDBJ databases">
        <authorList>
            <person name="Deng Y."/>
            <person name="Su J."/>
        </authorList>
    </citation>
    <scope>NUCLEOTIDE SEQUENCE [LARGE SCALE GENOMIC DNA]</scope>
    <source>
        <strain evidence="11 12">CPCC 100088</strain>
    </source>
</reference>
<dbReference type="InterPro" id="IPR007387">
    <property type="entry name" value="TRAP_DctQ"/>
</dbReference>
<evidence type="ECO:0000256" key="2">
    <source>
        <dbReference type="ARBA" id="ARBA00022448"/>
    </source>
</evidence>
<accession>A0ABV1SJY8</accession>
<feature type="transmembrane region" description="Helical" evidence="9">
    <location>
        <begin position="89"/>
        <end position="112"/>
    </location>
</feature>
<evidence type="ECO:0000259" key="10">
    <source>
        <dbReference type="Pfam" id="PF04290"/>
    </source>
</evidence>
<dbReference type="PANTHER" id="PTHR35011">
    <property type="entry name" value="2,3-DIKETO-L-GULONATE TRAP TRANSPORTER SMALL PERMEASE PROTEIN YIAM"/>
    <property type="match status" value="1"/>
</dbReference>
<reference evidence="11 12" key="2">
    <citation type="submission" date="2024-06" db="EMBL/GenBank/DDBJ databases">
        <title>Thioclava kandeliae sp. nov. from a rhizosphere soil sample of Kandelia candel in a mangrove.</title>
        <authorList>
            <person name="Mu T."/>
        </authorList>
    </citation>
    <scope>NUCLEOTIDE SEQUENCE [LARGE SCALE GENOMIC DNA]</scope>
    <source>
        <strain evidence="11 12">CPCC 100088</strain>
    </source>
</reference>
<feature type="transmembrane region" description="Helical" evidence="9">
    <location>
        <begin position="12"/>
        <end position="36"/>
    </location>
</feature>
<protein>
    <recommendedName>
        <fullName evidence="9">TRAP transporter small permease protein</fullName>
    </recommendedName>
</protein>
<sequence length="175" mass="18354">MGAATGALRRALDLLIGAFCCGLLAGMVAILAWQVFSRYVLGDPSTFSEELLRYGVIWLSLLGAALATGRGAHMAIDLLPALVPARARVWFAALGPLSLMIFGAMVLGWGGWHGVQIASGQTSAVLRLPMGAVYAALPVSGALIVLYSALNLLDLARRRAARETDPIEHALSVGD</sequence>
<evidence type="ECO:0000256" key="7">
    <source>
        <dbReference type="ARBA" id="ARBA00023136"/>
    </source>
</evidence>
<feature type="transmembrane region" description="Helical" evidence="9">
    <location>
        <begin position="51"/>
        <end position="68"/>
    </location>
</feature>
<evidence type="ECO:0000256" key="8">
    <source>
        <dbReference type="ARBA" id="ARBA00038436"/>
    </source>
</evidence>
<dbReference type="Pfam" id="PF04290">
    <property type="entry name" value="DctQ"/>
    <property type="match status" value="1"/>
</dbReference>
<dbReference type="Proteomes" id="UP001438953">
    <property type="component" value="Unassembled WGS sequence"/>
</dbReference>
<name>A0ABV1SJY8_9RHOB</name>
<dbReference type="EMBL" id="JAYWLC010000014">
    <property type="protein sequence ID" value="MER5173075.1"/>
    <property type="molecule type" value="Genomic_DNA"/>
</dbReference>
<evidence type="ECO:0000256" key="5">
    <source>
        <dbReference type="ARBA" id="ARBA00022692"/>
    </source>
</evidence>
<keyword evidence="4 9" id="KW-0997">Cell inner membrane</keyword>
<evidence type="ECO:0000256" key="4">
    <source>
        <dbReference type="ARBA" id="ARBA00022519"/>
    </source>
</evidence>
<evidence type="ECO:0000256" key="9">
    <source>
        <dbReference type="RuleBase" id="RU369079"/>
    </source>
</evidence>
<keyword evidence="6 9" id="KW-1133">Transmembrane helix</keyword>
<feature type="transmembrane region" description="Helical" evidence="9">
    <location>
        <begin position="132"/>
        <end position="153"/>
    </location>
</feature>
<proteinExistence type="inferred from homology"/>